<organism evidence="1 2">
    <name type="scientific">Sphingobacterium puteale</name>
    <dbReference type="NCBI Taxonomy" id="2420510"/>
    <lineage>
        <taxon>Bacteria</taxon>
        <taxon>Pseudomonadati</taxon>
        <taxon>Bacteroidota</taxon>
        <taxon>Sphingobacteriia</taxon>
        <taxon>Sphingobacteriales</taxon>
        <taxon>Sphingobacteriaceae</taxon>
        <taxon>Sphingobacterium</taxon>
    </lineage>
</organism>
<reference evidence="1 2" key="1">
    <citation type="submission" date="2018-10" db="EMBL/GenBank/DDBJ databases">
        <title>Sphingobacterium sp. M05W1-28.</title>
        <authorList>
            <person name="Cai H."/>
        </authorList>
    </citation>
    <scope>NUCLEOTIDE SEQUENCE [LARGE SCALE GENOMIC DNA]</scope>
    <source>
        <strain evidence="1 2">M05W1-28</strain>
    </source>
</reference>
<dbReference type="AlphaFoldDB" id="A0A420W311"/>
<protein>
    <submittedName>
        <fullName evidence="1">Uncharacterized protein</fullName>
    </submittedName>
</protein>
<evidence type="ECO:0000313" key="2">
    <source>
        <dbReference type="Proteomes" id="UP000282423"/>
    </source>
</evidence>
<name>A0A420W311_9SPHI</name>
<dbReference type="Proteomes" id="UP000282423">
    <property type="component" value="Unassembled WGS sequence"/>
</dbReference>
<comment type="caution">
    <text evidence="1">The sequence shown here is derived from an EMBL/GenBank/DDBJ whole genome shotgun (WGS) entry which is preliminary data.</text>
</comment>
<evidence type="ECO:0000313" key="1">
    <source>
        <dbReference type="EMBL" id="RKO72951.1"/>
    </source>
</evidence>
<gene>
    <name evidence="1" type="ORF">D7322_03660</name>
</gene>
<sequence>MSVLDELHDCRHVIITDKKDTLFHWFMRLFFNKVYNCVYHNIRVNLMNFEVIKKIKTSQKA</sequence>
<accession>A0A420W311</accession>
<proteinExistence type="predicted"/>
<keyword evidence="2" id="KW-1185">Reference proteome</keyword>
<dbReference type="EMBL" id="RBWS01000003">
    <property type="protein sequence ID" value="RKO72951.1"/>
    <property type="molecule type" value="Genomic_DNA"/>
</dbReference>